<accession>A0ABZ2YP15</accession>
<dbReference type="InterPro" id="IPR011250">
    <property type="entry name" value="OMP/PagP_B-barrel"/>
</dbReference>
<evidence type="ECO:0000259" key="3">
    <source>
        <dbReference type="Pfam" id="PF13505"/>
    </source>
</evidence>
<evidence type="ECO:0000313" key="5">
    <source>
        <dbReference type="Proteomes" id="UP001485459"/>
    </source>
</evidence>
<feature type="chain" id="PRO_5045349269" evidence="2">
    <location>
        <begin position="21"/>
        <end position="192"/>
    </location>
</feature>
<dbReference type="SUPFAM" id="SSF56925">
    <property type="entry name" value="OMPA-like"/>
    <property type="match status" value="1"/>
</dbReference>
<gene>
    <name evidence="4" type="ORF">WJU16_25065</name>
</gene>
<feature type="signal peptide" evidence="2">
    <location>
        <begin position="1"/>
        <end position="20"/>
    </location>
</feature>
<organism evidence="4 5">
    <name type="scientific">Chitinophaga pollutisoli</name>
    <dbReference type="NCBI Taxonomy" id="3133966"/>
    <lineage>
        <taxon>Bacteria</taxon>
        <taxon>Pseudomonadati</taxon>
        <taxon>Bacteroidota</taxon>
        <taxon>Chitinophagia</taxon>
        <taxon>Chitinophagales</taxon>
        <taxon>Chitinophagaceae</taxon>
        <taxon>Chitinophaga</taxon>
    </lineage>
</organism>
<feature type="domain" description="Outer membrane protein beta-barrel" evidence="3">
    <location>
        <begin position="7"/>
        <end position="184"/>
    </location>
</feature>
<evidence type="ECO:0000256" key="2">
    <source>
        <dbReference type="SAM" id="SignalP"/>
    </source>
</evidence>
<protein>
    <submittedName>
        <fullName evidence="4">Outer membrane beta-barrel protein</fullName>
    </submittedName>
</protein>
<evidence type="ECO:0000313" key="4">
    <source>
        <dbReference type="EMBL" id="WZN41238.1"/>
    </source>
</evidence>
<proteinExistence type="predicted"/>
<dbReference type="Proteomes" id="UP001485459">
    <property type="component" value="Chromosome"/>
</dbReference>
<reference evidence="5" key="1">
    <citation type="submission" date="2024-03" db="EMBL/GenBank/DDBJ databases">
        <title>Chitinophaga horti sp. nov., isolated from garden soil.</title>
        <authorList>
            <person name="Lee D.S."/>
            <person name="Han D.M."/>
            <person name="Baek J.H."/>
            <person name="Choi D.G."/>
            <person name="Jeon J.H."/>
            <person name="Jeon C.O."/>
        </authorList>
    </citation>
    <scope>NUCLEOTIDE SEQUENCE [LARGE SCALE GENOMIC DNA]</scope>
    <source>
        <strain evidence="5">GPA1</strain>
    </source>
</reference>
<evidence type="ECO:0000256" key="1">
    <source>
        <dbReference type="ARBA" id="ARBA00022729"/>
    </source>
</evidence>
<dbReference type="InterPro" id="IPR027385">
    <property type="entry name" value="Beta-barrel_OMP"/>
</dbReference>
<name>A0ABZ2YP15_9BACT</name>
<dbReference type="Pfam" id="PF13505">
    <property type="entry name" value="OMP_b-brl"/>
    <property type="match status" value="1"/>
</dbReference>
<sequence length="192" mass="21058">MKKILSAFLLVSGLFGSAAAQDQQNYVQAGIGFGNTLDYASGAKGMPTLNFTYERMLPFKVGPGTFGAGITASYRSVKWESTFLDYEDVETLGKWKYSNMVIALRGAYHLSSEIIKVENLDLYGALQLGARLSKTKYTGTADYGEGRTNIKDNDVHVGFIAGARYFFTPGFGVYSELGYDVTWIKLGVVGRF</sequence>
<keyword evidence="5" id="KW-1185">Reference proteome</keyword>
<dbReference type="EMBL" id="CP149822">
    <property type="protein sequence ID" value="WZN41238.1"/>
    <property type="molecule type" value="Genomic_DNA"/>
</dbReference>
<dbReference type="RefSeq" id="WP_341836093.1">
    <property type="nucleotide sequence ID" value="NZ_CP149822.1"/>
</dbReference>
<keyword evidence="1 2" id="KW-0732">Signal</keyword>